<dbReference type="HOGENOM" id="CLU_2777216_0_0_1"/>
<evidence type="ECO:0000313" key="1">
    <source>
        <dbReference type="EMBL" id="ESA08664.1"/>
    </source>
</evidence>
<name>U9TKH2_RHIID</name>
<dbReference type="AlphaFoldDB" id="U9TKH2"/>
<protein>
    <submittedName>
        <fullName evidence="1">Uncharacterized protein</fullName>
    </submittedName>
</protein>
<organism evidence="1">
    <name type="scientific">Rhizophagus irregularis (strain DAOM 181602 / DAOM 197198 / MUCL 43194)</name>
    <name type="common">Arbuscular mycorrhizal fungus</name>
    <name type="synonym">Glomus intraradices</name>
    <dbReference type="NCBI Taxonomy" id="747089"/>
    <lineage>
        <taxon>Eukaryota</taxon>
        <taxon>Fungi</taxon>
        <taxon>Fungi incertae sedis</taxon>
        <taxon>Mucoromycota</taxon>
        <taxon>Glomeromycotina</taxon>
        <taxon>Glomeromycetes</taxon>
        <taxon>Glomerales</taxon>
        <taxon>Glomeraceae</taxon>
        <taxon>Rhizophagus</taxon>
    </lineage>
</organism>
<dbReference type="VEuPathDB" id="FungiDB:RhiirFUN_013146"/>
<dbReference type="EMBL" id="KI288943">
    <property type="protein sequence ID" value="ESA08664.1"/>
    <property type="molecule type" value="Genomic_DNA"/>
</dbReference>
<proteinExistence type="predicted"/>
<sequence length="69" mass="7819">MICRSAEFSFEVRTGKSDLQLDNISIGHICKILQQSLYNCSVNPDPWESIISRISFDVSDTVLKAIEKK</sequence>
<accession>U9TKH2</accession>
<reference evidence="1" key="1">
    <citation type="submission" date="2013-07" db="EMBL/GenBank/DDBJ databases">
        <title>The genome of an arbuscular mycorrhizal fungus provides insights into the evolution of the oldest plant symbiosis.</title>
        <authorList>
            <consortium name="DOE Joint Genome Institute"/>
            <person name="Tisserant E."/>
            <person name="Malbreil M."/>
            <person name="Kuo A."/>
            <person name="Kohler A."/>
            <person name="Symeonidi A."/>
            <person name="Balestrini R."/>
            <person name="Charron P."/>
            <person name="Duensing N."/>
            <person name="Frei-dit-Frey N."/>
            <person name="Gianinazzi-Pearson V."/>
            <person name="Gilbert B."/>
            <person name="Handa Y."/>
            <person name="Hijri M."/>
            <person name="Kaul R."/>
            <person name="Kawaguchi M."/>
            <person name="Krajinski F."/>
            <person name="Lammers P."/>
            <person name="Lapierre D."/>
            <person name="Masclaux F.G."/>
            <person name="Murat C."/>
            <person name="Morin E."/>
            <person name="Ndikumana S."/>
            <person name="Pagni M."/>
            <person name="Petitpierre D."/>
            <person name="Requena N."/>
            <person name="Rosikiewicz P."/>
            <person name="Riley R."/>
            <person name="Saito K."/>
            <person name="San Clemente H."/>
            <person name="Shapiro H."/>
            <person name="van Tuinen D."/>
            <person name="Becard G."/>
            <person name="Bonfante P."/>
            <person name="Paszkowski U."/>
            <person name="Shachar-Hill Y."/>
            <person name="Young J.P."/>
            <person name="Sanders I.R."/>
            <person name="Henrissat B."/>
            <person name="Rensing S.A."/>
            <person name="Grigoriev I.V."/>
            <person name="Corradi N."/>
            <person name="Roux C."/>
            <person name="Martin F."/>
        </authorList>
    </citation>
    <scope>NUCLEOTIDE SEQUENCE</scope>
    <source>
        <strain evidence="1">DAOM 197198</strain>
    </source>
</reference>
<gene>
    <name evidence="1" type="ORF">GLOINDRAFT_31438</name>
</gene>